<sequence>MDMPRGPLPLREADFLDFIYNYFKAEYAPIRWIFASTAEAVPLQPKRWLAMGDQLAPTSFRPADPWAHADLQSLEYCIRKWNLDPAFVKGIVVRYSKYRVHERLEKKLYENYRGDLIVRKALKEKAMIDRLWPSPAPANLPKELLQQGVQVRQWFGYMFFKYFKSLRSEDDFTFRPEVAQTFKSAGTLMLVPYADHITAGPVEPIRAIVSNGAGFVNAPASRRNRERAVKGFGEPGRFEIRFDSPGEVQNTVARSVVRQCQCLKCGTFRDVEVAVLIDPTLGSVAPHSTQMRPSNPNTTAPRRHHTSKVGQRYTPGYDMPGAHDTARQALPPQMEPHNATSGVRSPSPVQKKQCPACTFLNHPELTACEMCQNELPETLTTKPPSPVQQKTAKSAHAHSASLPANSRVEDGKSLKDERPGLLNKVNRYSLGLGSTLYSISPFAPQQQQQQQLPNHPISRPQQPMEQISKPPVNELRVNGPLPGELDTSQTPKASNKAPADKHAPAFKHRHHEHPKPQEPPPPKEEPPMPPIISSPVEPDPAPRTPPENDPPLHNHPELNLLPLSPPPTSDRRPTPLGLPQNLMDDYVPISPPMAHDREEEDAGWGEVSKEEAKGDVSEDEESGYTGAMVDLDEVAREEMGVWGEREDDE</sequence>
<dbReference type="InterPro" id="IPR001876">
    <property type="entry name" value="Znf_RanBP2"/>
</dbReference>
<keyword evidence="7" id="KW-1185">Reference proteome</keyword>
<proteinExistence type="predicted"/>
<dbReference type="Proteomes" id="UP001521785">
    <property type="component" value="Unassembled WGS sequence"/>
</dbReference>
<evidence type="ECO:0000313" key="7">
    <source>
        <dbReference type="Proteomes" id="UP001521785"/>
    </source>
</evidence>
<protein>
    <recommendedName>
        <fullName evidence="5">RanBP2-type domain-containing protein</fullName>
    </recommendedName>
</protein>
<keyword evidence="2" id="KW-0863">Zinc-finger</keyword>
<feature type="compositionally biased region" description="Polar residues" evidence="4">
    <location>
        <begin position="379"/>
        <end position="392"/>
    </location>
</feature>
<evidence type="ECO:0000313" key="6">
    <source>
        <dbReference type="EMBL" id="KAL1594372.1"/>
    </source>
</evidence>
<evidence type="ECO:0000256" key="2">
    <source>
        <dbReference type="ARBA" id="ARBA00022771"/>
    </source>
</evidence>
<feature type="domain" description="RanBP2-type" evidence="5">
    <location>
        <begin position="350"/>
        <end position="374"/>
    </location>
</feature>
<feature type="region of interest" description="Disordered" evidence="4">
    <location>
        <begin position="285"/>
        <end position="348"/>
    </location>
</feature>
<feature type="region of interest" description="Disordered" evidence="4">
    <location>
        <begin position="443"/>
        <end position="649"/>
    </location>
</feature>
<evidence type="ECO:0000256" key="3">
    <source>
        <dbReference type="ARBA" id="ARBA00022833"/>
    </source>
</evidence>
<keyword evidence="1" id="KW-0479">Metal-binding</keyword>
<feature type="region of interest" description="Disordered" evidence="4">
    <location>
        <begin position="379"/>
        <end position="418"/>
    </location>
</feature>
<evidence type="ECO:0000259" key="5">
    <source>
        <dbReference type="SMART" id="SM00547"/>
    </source>
</evidence>
<gene>
    <name evidence="6" type="ORF">SLS60_010132</name>
</gene>
<feature type="compositionally biased region" description="Polar residues" evidence="4">
    <location>
        <begin position="286"/>
        <end position="300"/>
    </location>
</feature>
<feature type="compositionally biased region" description="Polar residues" evidence="4">
    <location>
        <begin position="338"/>
        <end position="348"/>
    </location>
</feature>
<evidence type="ECO:0000256" key="4">
    <source>
        <dbReference type="SAM" id="MobiDB-lite"/>
    </source>
</evidence>
<keyword evidence="3" id="KW-0862">Zinc</keyword>
<feature type="compositionally biased region" description="Pro residues" evidence="4">
    <location>
        <begin position="527"/>
        <end position="549"/>
    </location>
</feature>
<accession>A0ABR3QRD9</accession>
<comment type="caution">
    <text evidence="6">The sequence shown here is derived from an EMBL/GenBank/DDBJ whole genome shotgun (WGS) entry which is preliminary data.</text>
</comment>
<feature type="compositionally biased region" description="Basic residues" evidence="4">
    <location>
        <begin position="504"/>
        <end position="513"/>
    </location>
</feature>
<dbReference type="Gene3D" id="2.30.30.380">
    <property type="entry name" value="Zn-finger domain of Sec23/24"/>
    <property type="match status" value="1"/>
</dbReference>
<organism evidence="6 7">
    <name type="scientific">Paraconiothyrium brasiliense</name>
    <dbReference type="NCBI Taxonomy" id="300254"/>
    <lineage>
        <taxon>Eukaryota</taxon>
        <taxon>Fungi</taxon>
        <taxon>Dikarya</taxon>
        <taxon>Ascomycota</taxon>
        <taxon>Pezizomycotina</taxon>
        <taxon>Dothideomycetes</taxon>
        <taxon>Pleosporomycetidae</taxon>
        <taxon>Pleosporales</taxon>
        <taxon>Massarineae</taxon>
        <taxon>Didymosphaeriaceae</taxon>
        <taxon>Paraconiothyrium</taxon>
    </lineage>
</organism>
<dbReference type="InterPro" id="IPR036443">
    <property type="entry name" value="Znf_RanBP2_sf"/>
</dbReference>
<dbReference type="EMBL" id="JAKJXO020000017">
    <property type="protein sequence ID" value="KAL1594372.1"/>
    <property type="molecule type" value="Genomic_DNA"/>
</dbReference>
<feature type="compositionally biased region" description="Basic and acidic residues" evidence="4">
    <location>
        <begin position="607"/>
        <end position="616"/>
    </location>
</feature>
<reference evidence="6 7" key="1">
    <citation type="submission" date="2024-02" db="EMBL/GenBank/DDBJ databases">
        <title>De novo assembly and annotation of 12 fungi associated with fruit tree decline syndrome in Ontario, Canada.</title>
        <authorList>
            <person name="Sulman M."/>
            <person name="Ellouze W."/>
            <person name="Ilyukhin E."/>
        </authorList>
    </citation>
    <scope>NUCLEOTIDE SEQUENCE [LARGE SCALE GENOMIC DNA]</scope>
    <source>
        <strain evidence="6 7">M42-189</strain>
    </source>
</reference>
<evidence type="ECO:0000256" key="1">
    <source>
        <dbReference type="ARBA" id="ARBA00022723"/>
    </source>
</evidence>
<dbReference type="SUPFAM" id="SSF90209">
    <property type="entry name" value="Ran binding protein zinc finger-like"/>
    <property type="match status" value="1"/>
</dbReference>
<dbReference type="SMART" id="SM00547">
    <property type="entry name" value="ZnF_RBZ"/>
    <property type="match status" value="1"/>
</dbReference>
<name>A0ABR3QRD9_9PLEO</name>
<feature type="compositionally biased region" description="Basic and acidic residues" evidence="4">
    <location>
        <begin position="407"/>
        <end position="418"/>
    </location>
</feature>